<dbReference type="HOGENOM" id="CLU_636159_0_0_1"/>
<gene>
    <name evidence="2" type="ORF">PV04_05839</name>
</gene>
<organism evidence="2 3">
    <name type="scientific">Phialophora macrospora</name>
    <dbReference type="NCBI Taxonomy" id="1851006"/>
    <lineage>
        <taxon>Eukaryota</taxon>
        <taxon>Fungi</taxon>
        <taxon>Dikarya</taxon>
        <taxon>Ascomycota</taxon>
        <taxon>Pezizomycotina</taxon>
        <taxon>Eurotiomycetes</taxon>
        <taxon>Chaetothyriomycetidae</taxon>
        <taxon>Chaetothyriales</taxon>
        <taxon>Herpotrichiellaceae</taxon>
        <taxon>Phialophora</taxon>
    </lineage>
</organism>
<reference evidence="2 3" key="1">
    <citation type="submission" date="2015-01" db="EMBL/GenBank/DDBJ databases">
        <title>The Genome Sequence of Capronia semiimmersa CBS27337.</title>
        <authorList>
            <consortium name="The Broad Institute Genomics Platform"/>
            <person name="Cuomo C."/>
            <person name="de Hoog S."/>
            <person name="Gorbushina A."/>
            <person name="Stielow B."/>
            <person name="Teixiera M."/>
            <person name="Abouelleil A."/>
            <person name="Chapman S.B."/>
            <person name="Priest M."/>
            <person name="Young S.K."/>
            <person name="Wortman J."/>
            <person name="Nusbaum C."/>
            <person name="Birren B."/>
        </authorList>
    </citation>
    <scope>NUCLEOTIDE SEQUENCE [LARGE SCALE GENOMIC DNA]</scope>
    <source>
        <strain evidence="2 3">CBS 27337</strain>
    </source>
</reference>
<feature type="compositionally biased region" description="Basic and acidic residues" evidence="1">
    <location>
        <begin position="174"/>
        <end position="194"/>
    </location>
</feature>
<feature type="region of interest" description="Disordered" evidence="1">
    <location>
        <begin position="91"/>
        <end position="118"/>
    </location>
</feature>
<proteinExistence type="predicted"/>
<dbReference type="EMBL" id="KN846959">
    <property type="protein sequence ID" value="KIW66511.1"/>
    <property type="molecule type" value="Genomic_DNA"/>
</dbReference>
<feature type="compositionally biased region" description="Basic and acidic residues" evidence="1">
    <location>
        <begin position="238"/>
        <end position="256"/>
    </location>
</feature>
<feature type="compositionally biased region" description="Polar residues" evidence="1">
    <location>
        <begin position="43"/>
        <end position="53"/>
    </location>
</feature>
<evidence type="ECO:0000256" key="1">
    <source>
        <dbReference type="SAM" id="MobiDB-lite"/>
    </source>
</evidence>
<feature type="compositionally biased region" description="Polar residues" evidence="1">
    <location>
        <begin position="107"/>
        <end position="116"/>
    </location>
</feature>
<accession>A0A0D2CMW9</accession>
<feature type="region of interest" description="Disordered" evidence="1">
    <location>
        <begin position="166"/>
        <end position="270"/>
    </location>
</feature>
<dbReference type="AlphaFoldDB" id="A0A0D2CMW9"/>
<protein>
    <submittedName>
        <fullName evidence="2">Uncharacterized protein</fullName>
    </submittedName>
</protein>
<keyword evidence="3" id="KW-1185">Reference proteome</keyword>
<evidence type="ECO:0000313" key="3">
    <source>
        <dbReference type="Proteomes" id="UP000054266"/>
    </source>
</evidence>
<dbReference type="Proteomes" id="UP000054266">
    <property type="component" value="Unassembled WGS sequence"/>
</dbReference>
<feature type="region of interest" description="Disordered" evidence="1">
    <location>
        <begin position="34"/>
        <end position="53"/>
    </location>
</feature>
<evidence type="ECO:0000313" key="2">
    <source>
        <dbReference type="EMBL" id="KIW66511.1"/>
    </source>
</evidence>
<name>A0A0D2CMW9_9EURO</name>
<sequence length="519" mass="58366">MDGVCIGCRFLWPNVPGRFCAGCGHELFVRPTRDGAPPEASNGLGSATASSEPQTSLQLNAFHLAANGNRQQNNNGQMDSAARVAESQTTCFSTSRPPLGHGGVYRDNTSSDSQGPLSPMEGVQIAHNPIEAGLQSRNMPGPPAAPSLPASWEQPNLPEAVDVVAQHHSSIPSGEDRTDSVAETREACTAENPHRSAVVPPTLGERTMIKLEETRLIASDSSSFPTRDARSRSPPRARGPDEAGTHGRYRGRDPRRQSPSRPLPPTQPDFYRDSLPWKVFFAKFRGSSPTDALPTLASFWGEFYQRASIDADDLPTTMLQIKDIAHRLITHFNTFNSFVRKRDEFLSEVARYLEARVSEPCYRAWGLRRKDCINTTLQYLLDLLMFSHNLQYFLIRKPLLGVTVKVPANAEFARYLFSIRHQRATVQINHEEYQTCLVQINQYREKYSNKRERATQMLQEDIETYAGTRQTRMIRDCFLCLQNVMPRPGREVFLRSLSPDNFPLPDVATIAKRWREHID</sequence>